<keyword evidence="6 10" id="KW-0648">Protein biosynthesis</keyword>
<dbReference type="InterPro" id="IPR006075">
    <property type="entry name" value="Asn/Gln-tRNA_Trfase_suB/E_cat"/>
</dbReference>
<feature type="domain" description="Asn/Gln amidotransferase" evidence="11">
    <location>
        <begin position="320"/>
        <end position="425"/>
    </location>
</feature>
<dbReference type="FunFam" id="1.10.10.410:FF:000001">
    <property type="entry name" value="Aspartyl/glutamyl-tRNA(Asn/Gln) amidotransferase subunit B"/>
    <property type="match status" value="1"/>
</dbReference>
<comment type="function">
    <text evidence="7 10">Allows the formation of correctly charged Asn-tRNA(Asn) or Gln-tRNA(Gln) through the transamidation of misacylated Asp-tRNA(Asn) or Glu-tRNA(Gln) in organisms which lack either or both of asparaginyl-tRNA or glutaminyl-tRNA synthetases. The reaction takes place in the presence of glutamine and ATP through an activated phospho-Asp-tRNA(Asn) or phospho-Glu-tRNA(Gln).</text>
</comment>
<comment type="catalytic activity">
    <reaction evidence="8 10">
        <text>L-aspartyl-tRNA(Asn) + L-glutamine + ATP + H2O = L-asparaginyl-tRNA(Asn) + L-glutamate + ADP + phosphate + 2 H(+)</text>
        <dbReference type="Rhea" id="RHEA:14513"/>
        <dbReference type="Rhea" id="RHEA-COMP:9674"/>
        <dbReference type="Rhea" id="RHEA-COMP:9677"/>
        <dbReference type="ChEBI" id="CHEBI:15377"/>
        <dbReference type="ChEBI" id="CHEBI:15378"/>
        <dbReference type="ChEBI" id="CHEBI:29985"/>
        <dbReference type="ChEBI" id="CHEBI:30616"/>
        <dbReference type="ChEBI" id="CHEBI:43474"/>
        <dbReference type="ChEBI" id="CHEBI:58359"/>
        <dbReference type="ChEBI" id="CHEBI:78515"/>
        <dbReference type="ChEBI" id="CHEBI:78516"/>
        <dbReference type="ChEBI" id="CHEBI:456216"/>
    </reaction>
</comment>
<dbReference type="PANTHER" id="PTHR11659">
    <property type="entry name" value="GLUTAMYL-TRNA GLN AMIDOTRANSFERASE SUBUNIT B MITOCHONDRIAL AND PROKARYOTIC PET112-RELATED"/>
    <property type="match status" value="1"/>
</dbReference>
<dbReference type="HAMAP" id="MF_00121">
    <property type="entry name" value="GatB"/>
    <property type="match status" value="1"/>
</dbReference>
<comment type="catalytic activity">
    <reaction evidence="9 10">
        <text>L-glutamyl-tRNA(Gln) + L-glutamine + ATP + H2O = L-glutaminyl-tRNA(Gln) + L-glutamate + ADP + phosphate + H(+)</text>
        <dbReference type="Rhea" id="RHEA:17521"/>
        <dbReference type="Rhea" id="RHEA-COMP:9681"/>
        <dbReference type="Rhea" id="RHEA-COMP:9684"/>
        <dbReference type="ChEBI" id="CHEBI:15377"/>
        <dbReference type="ChEBI" id="CHEBI:15378"/>
        <dbReference type="ChEBI" id="CHEBI:29985"/>
        <dbReference type="ChEBI" id="CHEBI:30616"/>
        <dbReference type="ChEBI" id="CHEBI:43474"/>
        <dbReference type="ChEBI" id="CHEBI:58359"/>
        <dbReference type="ChEBI" id="CHEBI:78520"/>
        <dbReference type="ChEBI" id="CHEBI:78521"/>
        <dbReference type="ChEBI" id="CHEBI:456216"/>
    </reaction>
</comment>
<dbReference type="InterPro" id="IPR018027">
    <property type="entry name" value="Asn/Gln_amidotransferase"/>
</dbReference>
<keyword evidence="5 10" id="KW-0067">ATP-binding</keyword>
<evidence type="ECO:0000256" key="8">
    <source>
        <dbReference type="ARBA" id="ARBA00047380"/>
    </source>
</evidence>
<evidence type="ECO:0000256" key="6">
    <source>
        <dbReference type="ARBA" id="ARBA00022917"/>
    </source>
</evidence>
<dbReference type="Pfam" id="PF02934">
    <property type="entry name" value="GatB_N"/>
    <property type="match status" value="1"/>
</dbReference>
<dbReference type="InterPro" id="IPR023168">
    <property type="entry name" value="GatB_Yqey_C_2"/>
</dbReference>
<dbReference type="GO" id="GO:0005524">
    <property type="term" value="F:ATP binding"/>
    <property type="evidence" value="ECO:0007669"/>
    <property type="project" value="UniProtKB-KW"/>
</dbReference>
<organism evidence="12 13">
    <name type="scientific">candidate division WWE3 bacterium CG_4_9_14_0_2_um_filter_35_11</name>
    <dbReference type="NCBI Taxonomy" id="1975077"/>
    <lineage>
        <taxon>Bacteria</taxon>
        <taxon>Katanobacteria</taxon>
    </lineage>
</organism>
<dbReference type="NCBIfam" id="NF004012">
    <property type="entry name" value="PRK05477.1-2"/>
    <property type="match status" value="1"/>
</dbReference>
<dbReference type="EMBL" id="PFSJ01000030">
    <property type="protein sequence ID" value="PJC23316.1"/>
    <property type="molecule type" value="Genomic_DNA"/>
</dbReference>
<dbReference type="GO" id="GO:0006412">
    <property type="term" value="P:translation"/>
    <property type="evidence" value="ECO:0007669"/>
    <property type="project" value="UniProtKB-UniRule"/>
</dbReference>
<dbReference type="EC" id="6.3.5.-" evidence="10"/>
<keyword evidence="3 10" id="KW-0436">Ligase</keyword>
<dbReference type="InterPro" id="IPR017959">
    <property type="entry name" value="Asn/Gln-tRNA_amidoTrfase_suB/E"/>
</dbReference>
<comment type="similarity">
    <text evidence="1 10">Belongs to the GatB/GatE family. GatB subfamily.</text>
</comment>
<keyword evidence="4 10" id="KW-0547">Nucleotide-binding</keyword>
<dbReference type="SUPFAM" id="SSF55931">
    <property type="entry name" value="Glutamine synthetase/guanido kinase"/>
    <property type="match status" value="1"/>
</dbReference>
<dbReference type="InterPro" id="IPR003789">
    <property type="entry name" value="Asn/Gln_tRNA_amidoTrase-B-like"/>
</dbReference>
<evidence type="ECO:0000313" key="12">
    <source>
        <dbReference type="EMBL" id="PJC23316.1"/>
    </source>
</evidence>
<dbReference type="SUPFAM" id="SSF89095">
    <property type="entry name" value="GatB/YqeY motif"/>
    <property type="match status" value="1"/>
</dbReference>
<comment type="subunit">
    <text evidence="2 10">Heterotrimer of A, B and C subunits.</text>
</comment>
<proteinExistence type="inferred from homology"/>
<evidence type="ECO:0000313" key="13">
    <source>
        <dbReference type="Proteomes" id="UP000229756"/>
    </source>
</evidence>
<protein>
    <recommendedName>
        <fullName evidence="10">Aspartyl/glutamyl-tRNA(Asn/Gln) amidotransferase subunit B</fullName>
        <shortName evidence="10">Asp/Glu-ADT subunit B</shortName>
        <ecNumber evidence="10">6.3.5.-</ecNumber>
    </recommendedName>
</protein>
<evidence type="ECO:0000256" key="9">
    <source>
        <dbReference type="ARBA" id="ARBA00047913"/>
    </source>
</evidence>
<dbReference type="AlphaFoldDB" id="A0A2M8EKP0"/>
<dbReference type="Gene3D" id="1.10.10.410">
    <property type="match status" value="1"/>
</dbReference>
<dbReference type="InterPro" id="IPR014746">
    <property type="entry name" value="Gln_synth/guanido_kin_cat_dom"/>
</dbReference>
<evidence type="ECO:0000256" key="4">
    <source>
        <dbReference type="ARBA" id="ARBA00022741"/>
    </source>
</evidence>
<dbReference type="InterPro" id="IPR004413">
    <property type="entry name" value="GatB"/>
</dbReference>
<dbReference type="GO" id="GO:0050567">
    <property type="term" value="F:glutaminyl-tRNA synthase (glutamine-hydrolyzing) activity"/>
    <property type="evidence" value="ECO:0007669"/>
    <property type="project" value="UniProtKB-UniRule"/>
</dbReference>
<evidence type="ECO:0000256" key="10">
    <source>
        <dbReference type="HAMAP-Rule" id="MF_00121"/>
    </source>
</evidence>
<dbReference type="SMART" id="SM00845">
    <property type="entry name" value="GatB_Yqey"/>
    <property type="match status" value="1"/>
</dbReference>
<evidence type="ECO:0000256" key="1">
    <source>
        <dbReference type="ARBA" id="ARBA00005306"/>
    </source>
</evidence>
<sequence length="426" mass="47937">MTQNCSMVLGLEIHMQLKTDSKMFCGCKNDPFFSDANTNVCPVCMGLPGAMPIPNLNAIKSAQIFSNALGAKLQTKIIYERKNYFYPDLPKGFQLTCPHNPIAVGGSLSGINFREIHLEEDTAKSIHTGDLTLIDFNKSGVPLLEIVTEPDFTDIDEAVEFCKEIQLIVRYLGISEADMEKGNMRLEANISVRKLGQKELPNYRVEMKNINSFSFMKKALQYELRRQSGALTVGEKLVQETRGFNETTGKTFTQRSKEEANDYRYFPEPDIPIIEIDEKWMNEITTRKILLPSELRTQLKEKGLNDQYVLRLVGDFSLYEKYLAVLDLGYSPSESANFVVNISEYKEKSPSEIDKIEKSKRSSKISNESVLLPIVETVVNKNLKVVSDYKSGNTSAMQFLIGQVMKSTQGKADAQIVASMLAKLLP</sequence>
<evidence type="ECO:0000256" key="2">
    <source>
        <dbReference type="ARBA" id="ARBA00011123"/>
    </source>
</evidence>
<evidence type="ECO:0000256" key="5">
    <source>
        <dbReference type="ARBA" id="ARBA00022840"/>
    </source>
</evidence>
<dbReference type="PANTHER" id="PTHR11659:SF0">
    <property type="entry name" value="GLUTAMYL-TRNA(GLN) AMIDOTRANSFERASE SUBUNIT B, MITOCHONDRIAL"/>
    <property type="match status" value="1"/>
</dbReference>
<gene>
    <name evidence="10" type="primary">gatB</name>
    <name evidence="12" type="ORF">CO058_04090</name>
</gene>
<dbReference type="GO" id="GO:0070681">
    <property type="term" value="P:glutaminyl-tRNAGln biosynthesis via transamidation"/>
    <property type="evidence" value="ECO:0007669"/>
    <property type="project" value="TreeGrafter"/>
</dbReference>
<dbReference type="NCBIfam" id="TIGR00133">
    <property type="entry name" value="gatB"/>
    <property type="match status" value="1"/>
</dbReference>
<accession>A0A2M8EKP0</accession>
<evidence type="ECO:0000259" key="11">
    <source>
        <dbReference type="SMART" id="SM00845"/>
    </source>
</evidence>
<comment type="caution">
    <text evidence="12">The sequence shown here is derived from an EMBL/GenBank/DDBJ whole genome shotgun (WGS) entry which is preliminary data.</text>
</comment>
<name>A0A2M8EKP0_UNCKA</name>
<dbReference type="Pfam" id="PF02637">
    <property type="entry name" value="GatB_Yqey"/>
    <property type="match status" value="1"/>
</dbReference>
<evidence type="ECO:0000256" key="7">
    <source>
        <dbReference type="ARBA" id="ARBA00024799"/>
    </source>
</evidence>
<reference evidence="13" key="1">
    <citation type="submission" date="2017-09" db="EMBL/GenBank/DDBJ databases">
        <title>Depth-based differentiation of microbial function through sediment-hosted aquifers and enrichment of novel symbionts in the deep terrestrial subsurface.</title>
        <authorList>
            <person name="Probst A.J."/>
            <person name="Ladd B."/>
            <person name="Jarett J.K."/>
            <person name="Geller-Mcgrath D.E."/>
            <person name="Sieber C.M.K."/>
            <person name="Emerson J.B."/>
            <person name="Anantharaman K."/>
            <person name="Thomas B.C."/>
            <person name="Malmstrom R."/>
            <person name="Stieglmeier M."/>
            <person name="Klingl A."/>
            <person name="Woyke T."/>
            <person name="Ryan C.M."/>
            <person name="Banfield J.F."/>
        </authorList>
    </citation>
    <scope>NUCLEOTIDE SEQUENCE [LARGE SCALE GENOMIC DNA]</scope>
</reference>
<dbReference type="Proteomes" id="UP000229756">
    <property type="component" value="Unassembled WGS sequence"/>
</dbReference>
<dbReference type="GO" id="GO:0050566">
    <property type="term" value="F:asparaginyl-tRNA synthase (glutamine-hydrolyzing) activity"/>
    <property type="evidence" value="ECO:0007669"/>
    <property type="project" value="RHEA"/>
</dbReference>
<evidence type="ECO:0000256" key="3">
    <source>
        <dbReference type="ARBA" id="ARBA00022598"/>
    </source>
</evidence>